<comment type="caution">
    <text evidence="1">The sequence shown here is derived from an EMBL/GenBank/DDBJ whole genome shotgun (WGS) entry which is preliminary data.</text>
</comment>
<name>A0A066VCA8_TILAU</name>
<organism evidence="1 2">
    <name type="scientific">Tilletiaria anomala (strain ATCC 24038 / CBS 436.72 / UBC 951)</name>
    <dbReference type="NCBI Taxonomy" id="1037660"/>
    <lineage>
        <taxon>Eukaryota</taxon>
        <taxon>Fungi</taxon>
        <taxon>Dikarya</taxon>
        <taxon>Basidiomycota</taxon>
        <taxon>Ustilaginomycotina</taxon>
        <taxon>Exobasidiomycetes</taxon>
        <taxon>Georgefischeriales</taxon>
        <taxon>Tilletiariaceae</taxon>
        <taxon>Tilletiaria</taxon>
    </lineage>
</organism>
<evidence type="ECO:0000313" key="1">
    <source>
        <dbReference type="EMBL" id="KDN37918.1"/>
    </source>
</evidence>
<dbReference type="RefSeq" id="XP_013240506.1">
    <property type="nucleotide sequence ID" value="XM_013385052.1"/>
</dbReference>
<dbReference type="HOGENOM" id="CLU_2607696_0_0_1"/>
<dbReference type="EMBL" id="JMSN01000129">
    <property type="protein sequence ID" value="KDN37918.1"/>
    <property type="molecule type" value="Genomic_DNA"/>
</dbReference>
<proteinExistence type="predicted"/>
<gene>
    <name evidence="1" type="ORF">K437DRAFT_32269</name>
</gene>
<evidence type="ECO:0000313" key="2">
    <source>
        <dbReference type="Proteomes" id="UP000027361"/>
    </source>
</evidence>
<dbReference type="GeneID" id="25267376"/>
<sequence>MKAAQIPIPVRLGCCVIHATSFPAQGQSTMVLREGVPPRQVLASRLDGLNPFTMTLGALRGMGRWTSGWTLEVAMFKAT</sequence>
<dbReference type="Proteomes" id="UP000027361">
    <property type="component" value="Unassembled WGS sequence"/>
</dbReference>
<accession>A0A066VCA8</accession>
<dbReference type="AlphaFoldDB" id="A0A066VCA8"/>
<protein>
    <submittedName>
        <fullName evidence="1">Uncharacterized protein</fullName>
    </submittedName>
</protein>
<reference evidence="1 2" key="1">
    <citation type="submission" date="2014-05" db="EMBL/GenBank/DDBJ databases">
        <title>Draft genome sequence of a rare smut relative, Tilletiaria anomala UBC 951.</title>
        <authorList>
            <consortium name="DOE Joint Genome Institute"/>
            <person name="Toome M."/>
            <person name="Kuo A."/>
            <person name="Henrissat B."/>
            <person name="Lipzen A."/>
            <person name="Tritt A."/>
            <person name="Yoshinaga Y."/>
            <person name="Zane M."/>
            <person name="Barry K."/>
            <person name="Grigoriev I.V."/>
            <person name="Spatafora J.W."/>
            <person name="Aimea M.C."/>
        </authorList>
    </citation>
    <scope>NUCLEOTIDE SEQUENCE [LARGE SCALE GENOMIC DNA]</scope>
    <source>
        <strain evidence="1 2">UBC 951</strain>
    </source>
</reference>
<dbReference type="InParanoid" id="A0A066VCA8"/>
<keyword evidence="2" id="KW-1185">Reference proteome</keyword>